<dbReference type="InterPro" id="IPR006626">
    <property type="entry name" value="PbH1"/>
</dbReference>
<dbReference type="Proteomes" id="UP001370348">
    <property type="component" value="Chromosome"/>
</dbReference>
<accession>A0ABZ2LQ94</accession>
<dbReference type="SUPFAM" id="SSF51126">
    <property type="entry name" value="Pectin lyase-like"/>
    <property type="match status" value="2"/>
</dbReference>
<dbReference type="RefSeq" id="WP_394822706.1">
    <property type="nucleotide sequence ID" value="NZ_CP089984.1"/>
</dbReference>
<proteinExistence type="predicted"/>
<reference evidence="2 3" key="1">
    <citation type="submission" date="2021-12" db="EMBL/GenBank/DDBJ databases">
        <title>Discovery of the Pendulisporaceae a myxobacterial family with distinct sporulation behavior and unique specialized metabolism.</title>
        <authorList>
            <person name="Garcia R."/>
            <person name="Popoff A."/>
            <person name="Bader C.D."/>
            <person name="Loehr J."/>
            <person name="Walesch S."/>
            <person name="Walt C."/>
            <person name="Boldt J."/>
            <person name="Bunk B."/>
            <person name="Haeckl F.J.F.P.J."/>
            <person name="Gunesch A.P."/>
            <person name="Birkelbach J."/>
            <person name="Nuebel U."/>
            <person name="Pietschmann T."/>
            <person name="Bach T."/>
            <person name="Mueller R."/>
        </authorList>
    </citation>
    <scope>NUCLEOTIDE SEQUENCE [LARGE SCALE GENOMIC DNA]</scope>
    <source>
        <strain evidence="2 3">MSr11954</strain>
    </source>
</reference>
<dbReference type="PROSITE" id="PS51257">
    <property type="entry name" value="PROKAR_LIPOPROTEIN"/>
    <property type="match status" value="1"/>
</dbReference>
<evidence type="ECO:0000259" key="1">
    <source>
        <dbReference type="Pfam" id="PF13229"/>
    </source>
</evidence>
<protein>
    <submittedName>
        <fullName evidence="2">Right-handed parallel beta-helix repeat-containing protein</fullName>
    </submittedName>
</protein>
<keyword evidence="3" id="KW-1185">Reference proteome</keyword>
<sequence>MRTHGLARFGIAAVLAGFVALAWGSGCGGSDGKGTDPPPGQPGISNACGADLTSDLRNCGACGHSCEANHYCKAGSCEPGCPAGVLYVSNAGDDHNYGCAQTAPRKTIGATLGLARALGMKNHEIHVCAGTFRENGLAIDHPVSLRGGYDCTTWTRTEGYGMAGGFDGVNQTILEHVEAGGATLGIRGASVGPQVRVDGLTIRGGQFAQGGGAVLLSSGAAPVLANNVIAGGSAVSTGDLIGSYGIYVQSGASPEITESAIAGGSGTGQGSFGSVGIAMASDAGQPRIHGNRIDGGSGTTTLGVASTGLLFAGKAPLTGDRAVRNNVIRGGTGRALGASGTGSIGVIVNDAAAIELSKNVIEGGSSTCAGACPVRGVSVTRTQGARIVQNRIYGGDATPASATAWGVLVAESGDAVLENNMVHGGGKAGTLNTVFAVEVSQSTAVAVRGNTLFTSPSAAGGQSQALGITRQSSSVTVENDLLIGSRSPRDVGLLLFACPAGGALTTFRNNAFANFGDTLAFSVTTTNVACDTRGSFTTIAALEQFATNTAGAPAARVSGSVQSGAALSAIFSAWTDVESGYPELVKAGWTLLPKAPCAIARGGFDLRDTLAADAFGKARTAPLTIGAEELTDDSACTP</sequence>
<dbReference type="SMART" id="SM00710">
    <property type="entry name" value="PbH1"/>
    <property type="match status" value="5"/>
</dbReference>
<feature type="domain" description="Right handed beta helix" evidence="1">
    <location>
        <begin position="195"/>
        <end position="390"/>
    </location>
</feature>
<dbReference type="InterPro" id="IPR011050">
    <property type="entry name" value="Pectin_lyase_fold/virulence"/>
</dbReference>
<dbReference type="EMBL" id="CP089984">
    <property type="protein sequence ID" value="WXB13087.1"/>
    <property type="molecule type" value="Genomic_DNA"/>
</dbReference>
<evidence type="ECO:0000313" key="2">
    <source>
        <dbReference type="EMBL" id="WXB13087.1"/>
    </source>
</evidence>
<gene>
    <name evidence="2" type="ORF">LZC94_35230</name>
</gene>
<name>A0ABZ2LQ94_9BACT</name>
<organism evidence="2 3">
    <name type="scientific">Pendulispora albinea</name>
    <dbReference type="NCBI Taxonomy" id="2741071"/>
    <lineage>
        <taxon>Bacteria</taxon>
        <taxon>Pseudomonadati</taxon>
        <taxon>Myxococcota</taxon>
        <taxon>Myxococcia</taxon>
        <taxon>Myxococcales</taxon>
        <taxon>Sorangiineae</taxon>
        <taxon>Pendulisporaceae</taxon>
        <taxon>Pendulispora</taxon>
    </lineage>
</organism>
<dbReference type="InterPro" id="IPR039448">
    <property type="entry name" value="Beta_helix"/>
</dbReference>
<dbReference type="Pfam" id="PF13229">
    <property type="entry name" value="Beta_helix"/>
    <property type="match status" value="1"/>
</dbReference>
<evidence type="ECO:0000313" key="3">
    <source>
        <dbReference type="Proteomes" id="UP001370348"/>
    </source>
</evidence>